<dbReference type="GeneID" id="9590159"/>
<dbReference type="AlphaFoldDB" id="D8QD36"/>
<gene>
    <name evidence="2" type="ORF">SCHCODRAFT_111779</name>
</gene>
<dbReference type="KEGG" id="scm:SCHCO_01103127"/>
<name>D8QD36_SCHCM</name>
<feature type="non-terminal residue" evidence="2">
    <location>
        <position position="158"/>
    </location>
</feature>
<keyword evidence="3" id="KW-1185">Reference proteome</keyword>
<accession>D8QD36</accession>
<evidence type="ECO:0000313" key="2">
    <source>
        <dbReference type="EMBL" id="EFI93925.1"/>
    </source>
</evidence>
<dbReference type="RefSeq" id="XP_003028828.1">
    <property type="nucleotide sequence ID" value="XM_003028782.1"/>
</dbReference>
<dbReference type="HOGENOM" id="CLU_1670403_0_0_1"/>
<sequence>MVAPPGAVPQSSDPRLFRGICRPHVACRALGTIKAITMYGRLAVSAASPSVRISPFRPFDVHARPDRRETPRSPPSSSVPHPMVAPPGAVPQSSDPRLFRGICRPHVACRALGTIKAITMYGRLAVSAASPSARNSLFGRTYARKLSFQSNRHRKGDL</sequence>
<proteinExistence type="predicted"/>
<feature type="region of interest" description="Disordered" evidence="1">
    <location>
        <begin position="57"/>
        <end position="96"/>
    </location>
</feature>
<reference evidence="2 3" key="1">
    <citation type="journal article" date="2010" name="Nat. Biotechnol.">
        <title>Genome sequence of the model mushroom Schizophyllum commune.</title>
        <authorList>
            <person name="Ohm R.A."/>
            <person name="de Jong J.F."/>
            <person name="Lugones L.G."/>
            <person name="Aerts A."/>
            <person name="Kothe E."/>
            <person name="Stajich J.E."/>
            <person name="de Vries R.P."/>
            <person name="Record E."/>
            <person name="Levasseur A."/>
            <person name="Baker S.E."/>
            <person name="Bartholomew K.A."/>
            <person name="Coutinho P.M."/>
            <person name="Erdmann S."/>
            <person name="Fowler T.J."/>
            <person name="Gathman A.C."/>
            <person name="Lombard V."/>
            <person name="Henrissat B."/>
            <person name="Knabe N."/>
            <person name="Kuees U."/>
            <person name="Lilly W.W."/>
            <person name="Lindquist E."/>
            <person name="Lucas S."/>
            <person name="Magnuson J.K."/>
            <person name="Piumi F."/>
            <person name="Raudaskoski M."/>
            <person name="Salamov A."/>
            <person name="Schmutz J."/>
            <person name="Schwarze F.W.M.R."/>
            <person name="vanKuyk P.A."/>
            <person name="Horton J.S."/>
            <person name="Grigoriev I.V."/>
            <person name="Woesten H.A.B."/>
        </authorList>
    </citation>
    <scope>NUCLEOTIDE SEQUENCE [LARGE SCALE GENOMIC DNA]</scope>
    <source>
        <strain evidence="3">H4-8 / FGSC 9210</strain>
    </source>
</reference>
<dbReference type="InParanoid" id="D8QD36"/>
<dbReference type="Proteomes" id="UP000007431">
    <property type="component" value="Unassembled WGS sequence"/>
</dbReference>
<evidence type="ECO:0000256" key="1">
    <source>
        <dbReference type="SAM" id="MobiDB-lite"/>
    </source>
</evidence>
<dbReference type="EMBL" id="GL377310">
    <property type="protein sequence ID" value="EFI93925.1"/>
    <property type="molecule type" value="Genomic_DNA"/>
</dbReference>
<dbReference type="VEuPathDB" id="FungiDB:SCHCODRAFT_01103127"/>
<protein>
    <submittedName>
        <fullName evidence="2">Uncharacterized protein</fullName>
    </submittedName>
</protein>
<feature type="compositionally biased region" description="Basic and acidic residues" evidence="1">
    <location>
        <begin position="59"/>
        <end position="71"/>
    </location>
</feature>
<organism evidence="3">
    <name type="scientific">Schizophyllum commune (strain H4-8 / FGSC 9210)</name>
    <name type="common">Split gill fungus</name>
    <dbReference type="NCBI Taxonomy" id="578458"/>
    <lineage>
        <taxon>Eukaryota</taxon>
        <taxon>Fungi</taxon>
        <taxon>Dikarya</taxon>
        <taxon>Basidiomycota</taxon>
        <taxon>Agaricomycotina</taxon>
        <taxon>Agaricomycetes</taxon>
        <taxon>Agaricomycetidae</taxon>
        <taxon>Agaricales</taxon>
        <taxon>Schizophyllaceae</taxon>
        <taxon>Schizophyllum</taxon>
    </lineage>
</organism>
<evidence type="ECO:0000313" key="3">
    <source>
        <dbReference type="Proteomes" id="UP000007431"/>
    </source>
</evidence>